<feature type="signal peptide" evidence="1">
    <location>
        <begin position="1"/>
        <end position="21"/>
    </location>
</feature>
<protein>
    <submittedName>
        <fullName evidence="2">Uncharacterized protein</fullName>
    </submittedName>
</protein>
<dbReference type="PANTHER" id="PTHR40289:SF1">
    <property type="entry name" value="SUSHI DOMAIN-CONTAINING PROTEIN"/>
    <property type="match status" value="1"/>
</dbReference>
<accession>A0A8R1HZI8</accession>
<keyword evidence="3" id="KW-1185">Reference proteome</keyword>
<sequence length="120" mass="13449">MKPSAVFTVLLLIIFLNPTVSQDNRDDSNTDTTTSDGFDCIWLDTNFTYNKWSSNLVYNGTCCSRAAIKALNESSQYSWLVDGYNNNPDLYNRWDALTNLLFCIPGACTEPNPAWINCSG</sequence>
<dbReference type="PANTHER" id="PTHR40289">
    <property type="entry name" value="PROTEIN CBG04714"/>
    <property type="match status" value="1"/>
</dbReference>
<name>A0A8R1HZI8_CAEJA</name>
<organism evidence="2 3">
    <name type="scientific">Caenorhabditis japonica</name>
    <dbReference type="NCBI Taxonomy" id="281687"/>
    <lineage>
        <taxon>Eukaryota</taxon>
        <taxon>Metazoa</taxon>
        <taxon>Ecdysozoa</taxon>
        <taxon>Nematoda</taxon>
        <taxon>Chromadorea</taxon>
        <taxon>Rhabditida</taxon>
        <taxon>Rhabditina</taxon>
        <taxon>Rhabditomorpha</taxon>
        <taxon>Rhabditoidea</taxon>
        <taxon>Rhabditidae</taxon>
        <taxon>Peloderinae</taxon>
        <taxon>Caenorhabditis</taxon>
    </lineage>
</organism>
<reference evidence="3" key="1">
    <citation type="submission" date="2010-08" db="EMBL/GenBank/DDBJ databases">
        <authorList>
            <consortium name="Caenorhabditis japonica Sequencing Consortium"/>
            <person name="Wilson R.K."/>
        </authorList>
    </citation>
    <scope>NUCLEOTIDE SEQUENCE [LARGE SCALE GENOMIC DNA]</scope>
    <source>
        <strain evidence="3">DF5081</strain>
    </source>
</reference>
<dbReference type="EnsemblMetazoa" id="CJA13998.1">
    <property type="protein sequence ID" value="CJA13998.1"/>
    <property type="gene ID" value="WBGene00133202"/>
</dbReference>
<dbReference type="Proteomes" id="UP000005237">
    <property type="component" value="Unassembled WGS sequence"/>
</dbReference>
<evidence type="ECO:0000256" key="1">
    <source>
        <dbReference type="SAM" id="SignalP"/>
    </source>
</evidence>
<evidence type="ECO:0000313" key="3">
    <source>
        <dbReference type="Proteomes" id="UP000005237"/>
    </source>
</evidence>
<dbReference type="AlphaFoldDB" id="A0A8R1HZI8"/>
<reference evidence="2" key="2">
    <citation type="submission" date="2022-06" db="UniProtKB">
        <authorList>
            <consortium name="EnsemblMetazoa"/>
        </authorList>
    </citation>
    <scope>IDENTIFICATION</scope>
    <source>
        <strain evidence="2">DF5081</strain>
    </source>
</reference>
<keyword evidence="1" id="KW-0732">Signal</keyword>
<proteinExistence type="predicted"/>
<evidence type="ECO:0000313" key="2">
    <source>
        <dbReference type="EnsemblMetazoa" id="CJA13998.1"/>
    </source>
</evidence>
<dbReference type="InterPro" id="IPR042312">
    <property type="entry name" value="F26C11.3-like"/>
</dbReference>
<feature type="chain" id="PRO_5035883071" evidence="1">
    <location>
        <begin position="22"/>
        <end position="120"/>
    </location>
</feature>